<evidence type="ECO:0000256" key="1">
    <source>
        <dbReference type="SAM" id="MobiDB-lite"/>
    </source>
</evidence>
<evidence type="ECO:0000313" key="2">
    <source>
        <dbReference type="EMBL" id="GKU99673.1"/>
    </source>
</evidence>
<accession>A0AAV5IIE5</accession>
<protein>
    <submittedName>
        <fullName evidence="2">Uncharacterized protein</fullName>
    </submittedName>
</protein>
<name>A0AAV5IIE5_9ROSI</name>
<dbReference type="Proteomes" id="UP001054252">
    <property type="component" value="Unassembled WGS sequence"/>
</dbReference>
<evidence type="ECO:0000313" key="3">
    <source>
        <dbReference type="Proteomes" id="UP001054252"/>
    </source>
</evidence>
<keyword evidence="3" id="KW-1185">Reference proteome</keyword>
<dbReference type="AlphaFoldDB" id="A0AAV5IIE5"/>
<gene>
    <name evidence="2" type="ORF">SLEP1_g12483</name>
</gene>
<sequence length="60" mass="5739">MSADLGLGRGGCRRAGSRACRRAGGMITGAQSARHGRAGGAGVQQQEGAGDLGAEQGAGA</sequence>
<dbReference type="EMBL" id="BPVZ01000014">
    <property type="protein sequence ID" value="GKU99673.1"/>
    <property type="molecule type" value="Genomic_DNA"/>
</dbReference>
<reference evidence="2 3" key="1">
    <citation type="journal article" date="2021" name="Commun. Biol.">
        <title>The genome of Shorea leprosula (Dipterocarpaceae) highlights the ecological relevance of drought in aseasonal tropical rainforests.</title>
        <authorList>
            <person name="Ng K.K.S."/>
            <person name="Kobayashi M.J."/>
            <person name="Fawcett J.A."/>
            <person name="Hatakeyama M."/>
            <person name="Paape T."/>
            <person name="Ng C.H."/>
            <person name="Ang C.C."/>
            <person name="Tnah L.H."/>
            <person name="Lee C.T."/>
            <person name="Nishiyama T."/>
            <person name="Sese J."/>
            <person name="O'Brien M.J."/>
            <person name="Copetti D."/>
            <person name="Mohd Noor M.I."/>
            <person name="Ong R.C."/>
            <person name="Putra M."/>
            <person name="Sireger I.Z."/>
            <person name="Indrioko S."/>
            <person name="Kosugi Y."/>
            <person name="Izuno A."/>
            <person name="Isagi Y."/>
            <person name="Lee S.L."/>
            <person name="Shimizu K.K."/>
        </authorList>
    </citation>
    <scope>NUCLEOTIDE SEQUENCE [LARGE SCALE GENOMIC DNA]</scope>
    <source>
        <strain evidence="2">214</strain>
    </source>
</reference>
<organism evidence="2 3">
    <name type="scientific">Rubroshorea leprosula</name>
    <dbReference type="NCBI Taxonomy" id="152421"/>
    <lineage>
        <taxon>Eukaryota</taxon>
        <taxon>Viridiplantae</taxon>
        <taxon>Streptophyta</taxon>
        <taxon>Embryophyta</taxon>
        <taxon>Tracheophyta</taxon>
        <taxon>Spermatophyta</taxon>
        <taxon>Magnoliopsida</taxon>
        <taxon>eudicotyledons</taxon>
        <taxon>Gunneridae</taxon>
        <taxon>Pentapetalae</taxon>
        <taxon>rosids</taxon>
        <taxon>malvids</taxon>
        <taxon>Malvales</taxon>
        <taxon>Dipterocarpaceae</taxon>
        <taxon>Rubroshorea</taxon>
    </lineage>
</organism>
<feature type="region of interest" description="Disordered" evidence="1">
    <location>
        <begin position="30"/>
        <end position="60"/>
    </location>
</feature>
<proteinExistence type="predicted"/>
<comment type="caution">
    <text evidence="2">The sequence shown here is derived from an EMBL/GenBank/DDBJ whole genome shotgun (WGS) entry which is preliminary data.</text>
</comment>